<dbReference type="AlphaFoldDB" id="A0A8H5BZN0"/>
<evidence type="ECO:0000256" key="2">
    <source>
        <dbReference type="SAM" id="Phobius"/>
    </source>
</evidence>
<feature type="compositionally biased region" description="Low complexity" evidence="1">
    <location>
        <begin position="123"/>
        <end position="136"/>
    </location>
</feature>
<dbReference type="OrthoDB" id="2850836at2759"/>
<keyword evidence="2" id="KW-1133">Transmembrane helix</keyword>
<organism evidence="3 4">
    <name type="scientific">Ephemerocybe angulata</name>
    <dbReference type="NCBI Taxonomy" id="980116"/>
    <lineage>
        <taxon>Eukaryota</taxon>
        <taxon>Fungi</taxon>
        <taxon>Dikarya</taxon>
        <taxon>Basidiomycota</taxon>
        <taxon>Agaricomycotina</taxon>
        <taxon>Agaricomycetes</taxon>
        <taxon>Agaricomycetidae</taxon>
        <taxon>Agaricales</taxon>
        <taxon>Agaricineae</taxon>
        <taxon>Psathyrellaceae</taxon>
        <taxon>Ephemerocybe</taxon>
    </lineage>
</organism>
<feature type="region of interest" description="Disordered" evidence="1">
    <location>
        <begin position="123"/>
        <end position="163"/>
    </location>
</feature>
<dbReference type="Proteomes" id="UP000541558">
    <property type="component" value="Unassembled WGS sequence"/>
</dbReference>
<protein>
    <submittedName>
        <fullName evidence="3">Uncharacterized protein</fullName>
    </submittedName>
</protein>
<proteinExistence type="predicted"/>
<accession>A0A8H5BZN0</accession>
<evidence type="ECO:0000256" key="1">
    <source>
        <dbReference type="SAM" id="MobiDB-lite"/>
    </source>
</evidence>
<reference evidence="3 4" key="1">
    <citation type="journal article" date="2020" name="ISME J.">
        <title>Uncovering the hidden diversity of litter-decomposition mechanisms in mushroom-forming fungi.</title>
        <authorList>
            <person name="Floudas D."/>
            <person name="Bentzer J."/>
            <person name="Ahren D."/>
            <person name="Johansson T."/>
            <person name="Persson P."/>
            <person name="Tunlid A."/>
        </authorList>
    </citation>
    <scope>NUCLEOTIDE SEQUENCE [LARGE SCALE GENOMIC DNA]</scope>
    <source>
        <strain evidence="3 4">CBS 175.51</strain>
    </source>
</reference>
<dbReference type="EMBL" id="JAACJK010000111">
    <property type="protein sequence ID" value="KAF5332154.1"/>
    <property type="molecule type" value="Genomic_DNA"/>
</dbReference>
<gene>
    <name evidence="3" type="ORF">D9611_008090</name>
</gene>
<evidence type="ECO:0000313" key="3">
    <source>
        <dbReference type="EMBL" id="KAF5332154.1"/>
    </source>
</evidence>
<evidence type="ECO:0000313" key="4">
    <source>
        <dbReference type="Proteomes" id="UP000541558"/>
    </source>
</evidence>
<comment type="caution">
    <text evidence="3">The sequence shown here is derived from an EMBL/GenBank/DDBJ whole genome shotgun (WGS) entry which is preliminary data.</text>
</comment>
<name>A0A8H5BZN0_9AGAR</name>
<feature type="compositionally biased region" description="Basic and acidic residues" evidence="1">
    <location>
        <begin position="195"/>
        <end position="207"/>
    </location>
</feature>
<feature type="region of interest" description="Disordered" evidence="1">
    <location>
        <begin position="188"/>
        <end position="213"/>
    </location>
</feature>
<sequence>MTAEIPRMNMGEGPKNAGRTLLVGGTAVAAILYASWYRMKASQRNEEAKGTNPYYEQVQGSLNRKWRKADIETNLKPMSGPHAAYSSNPPALPIADHHSGRMTISEFNEQRDTGMKGTASMAGAQAGEQQQNGAAASDPTRYMVPPPQRGRNDGSGRVYTKSPDYAMNYHKTIVEDNRDVGGLKMEAGEAAAADVRAREAADARALDRAAAAP</sequence>
<keyword evidence="4" id="KW-1185">Reference proteome</keyword>
<keyword evidence="2" id="KW-0472">Membrane</keyword>
<feature type="transmembrane region" description="Helical" evidence="2">
    <location>
        <begin position="20"/>
        <end position="37"/>
    </location>
</feature>
<keyword evidence="2" id="KW-0812">Transmembrane</keyword>